<feature type="region of interest" description="Disordered" evidence="9">
    <location>
        <begin position="350"/>
        <end position="369"/>
    </location>
</feature>
<dbReference type="Gene3D" id="3.40.50.300">
    <property type="entry name" value="P-loop containing nucleotide triphosphate hydrolases"/>
    <property type="match status" value="1"/>
</dbReference>
<dbReference type="PANTHER" id="PTHR11259">
    <property type="entry name" value="RAS-RELATED GTP BINDING RAG/GTR YEAST"/>
    <property type="match status" value="1"/>
</dbReference>
<keyword evidence="6" id="KW-0472">Membrane</keyword>
<keyword evidence="5 8" id="KW-0342">GTP-binding</keyword>
<sequence>MAGIPLTGGFNSDEDENCYDYGPESDSEEELTRRPKIVIMGQRRSGKTSIKKVVFQKMSPNETLFCESTSRITSESVRNSFIKFETIEFPGQIDPFDPALGPKKVFTNCGAMLYVIDAQDEVEEAMRTMITYISRAYGAYGFNKEIRFECFIHKVDGLSEETKMDTFRSIFQHVKDELDDLGAGGAKLAYHMTSIYDHSIFDAFSKVVQKLIVQLPTLEKLLDIFNQGSNVEKSFLFDMSSKIFIATDSTPVDMATYELCCDMIDVTLDISSIYGSKDGQPVFDSNSSASISLRTNQALFLRQVNKYLALVSIVRSENVEKPGLMDYNFGIFKSGVERVFRVSNRKALQKQKDRSLVMPTPPQSSDASN</sequence>
<dbReference type="GO" id="GO:1990131">
    <property type="term" value="C:Gtr1-Gtr2 GTPase complex"/>
    <property type="evidence" value="ECO:0007669"/>
    <property type="project" value="TreeGrafter"/>
</dbReference>
<dbReference type="SUPFAM" id="SSF52540">
    <property type="entry name" value="P-loop containing nucleoside triphosphate hydrolases"/>
    <property type="match status" value="1"/>
</dbReference>
<evidence type="ECO:0000256" key="3">
    <source>
        <dbReference type="ARBA" id="ARBA00022741"/>
    </source>
</evidence>
<evidence type="ECO:0000256" key="6">
    <source>
        <dbReference type="ARBA" id="ARBA00023136"/>
    </source>
</evidence>
<dbReference type="GO" id="GO:0005764">
    <property type="term" value="C:lysosome"/>
    <property type="evidence" value="ECO:0007669"/>
    <property type="project" value="TreeGrafter"/>
</dbReference>
<comment type="subcellular location">
    <subcellularLocation>
        <location evidence="1">Endomembrane system</location>
    </subcellularLocation>
</comment>
<keyword evidence="3 8" id="KW-0547">Nucleotide-binding</keyword>
<reference evidence="11" key="1">
    <citation type="submission" date="2016-11" db="UniProtKB">
        <authorList>
            <consortium name="WormBaseParasite"/>
        </authorList>
    </citation>
    <scope>IDENTIFICATION</scope>
</reference>
<comment type="catalytic activity">
    <reaction evidence="7">
        <text>GTP + H2O = GDP + phosphate + H(+)</text>
        <dbReference type="Rhea" id="RHEA:19669"/>
        <dbReference type="ChEBI" id="CHEBI:15377"/>
        <dbReference type="ChEBI" id="CHEBI:15378"/>
        <dbReference type="ChEBI" id="CHEBI:37565"/>
        <dbReference type="ChEBI" id="CHEBI:43474"/>
        <dbReference type="ChEBI" id="CHEBI:58189"/>
    </reaction>
    <physiologicalReaction direction="left-to-right" evidence="7">
        <dbReference type="Rhea" id="RHEA:19670"/>
    </physiologicalReaction>
</comment>
<proteinExistence type="inferred from homology"/>
<evidence type="ECO:0000313" key="11">
    <source>
        <dbReference type="WBParaSite" id="L893_g33162.t1"/>
    </source>
</evidence>
<dbReference type="Gene3D" id="3.30.450.190">
    <property type="match status" value="1"/>
</dbReference>
<dbReference type="FunFam" id="3.40.50.300:FF:001086">
    <property type="entry name" value="GTP-binding protein GTR2"/>
    <property type="match status" value="1"/>
</dbReference>
<dbReference type="InterPro" id="IPR027417">
    <property type="entry name" value="P-loop_NTPase"/>
</dbReference>
<keyword evidence="10" id="KW-1185">Reference proteome</keyword>
<dbReference type="Pfam" id="PF04670">
    <property type="entry name" value="Gtr1_RagA"/>
    <property type="match status" value="1"/>
</dbReference>
<evidence type="ECO:0000256" key="8">
    <source>
        <dbReference type="RuleBase" id="RU367014"/>
    </source>
</evidence>
<dbReference type="GO" id="GO:0005634">
    <property type="term" value="C:nucleus"/>
    <property type="evidence" value="ECO:0007669"/>
    <property type="project" value="TreeGrafter"/>
</dbReference>
<evidence type="ECO:0000256" key="2">
    <source>
        <dbReference type="ARBA" id="ARBA00007756"/>
    </source>
</evidence>
<evidence type="ECO:0000256" key="5">
    <source>
        <dbReference type="ARBA" id="ARBA00023134"/>
    </source>
</evidence>
<organism evidence="10 11">
    <name type="scientific">Steinernema glaseri</name>
    <dbReference type="NCBI Taxonomy" id="37863"/>
    <lineage>
        <taxon>Eukaryota</taxon>
        <taxon>Metazoa</taxon>
        <taxon>Ecdysozoa</taxon>
        <taxon>Nematoda</taxon>
        <taxon>Chromadorea</taxon>
        <taxon>Rhabditida</taxon>
        <taxon>Tylenchina</taxon>
        <taxon>Panagrolaimomorpha</taxon>
        <taxon>Strongyloidoidea</taxon>
        <taxon>Steinernematidae</taxon>
        <taxon>Steinernema</taxon>
    </lineage>
</organism>
<dbReference type="GO" id="GO:0003924">
    <property type="term" value="F:GTPase activity"/>
    <property type="evidence" value="ECO:0007669"/>
    <property type="project" value="TreeGrafter"/>
</dbReference>
<keyword evidence="4" id="KW-0378">Hydrolase</keyword>
<protein>
    <submittedName>
        <fullName evidence="11">GTP-binding protein</fullName>
    </submittedName>
</protein>
<dbReference type="GO" id="GO:0009267">
    <property type="term" value="P:cellular response to starvation"/>
    <property type="evidence" value="ECO:0007669"/>
    <property type="project" value="TreeGrafter"/>
</dbReference>
<evidence type="ECO:0000256" key="9">
    <source>
        <dbReference type="SAM" id="MobiDB-lite"/>
    </source>
</evidence>
<accession>A0A1I8A5U0</accession>
<feature type="region of interest" description="Disordered" evidence="9">
    <location>
        <begin position="1"/>
        <end position="31"/>
    </location>
</feature>
<dbReference type="WBParaSite" id="L893_g33162.t1">
    <property type="protein sequence ID" value="L893_g33162.t1"/>
    <property type="gene ID" value="L893_g33162"/>
</dbReference>
<name>A0A1I8A5U0_9BILA</name>
<dbReference type="Proteomes" id="UP000095287">
    <property type="component" value="Unplaced"/>
</dbReference>
<evidence type="ECO:0000256" key="4">
    <source>
        <dbReference type="ARBA" id="ARBA00022801"/>
    </source>
</evidence>
<evidence type="ECO:0000313" key="10">
    <source>
        <dbReference type="Proteomes" id="UP000095287"/>
    </source>
</evidence>
<evidence type="ECO:0000256" key="7">
    <source>
        <dbReference type="ARBA" id="ARBA00049117"/>
    </source>
</evidence>
<dbReference type="InterPro" id="IPR039400">
    <property type="entry name" value="RagC/D"/>
</dbReference>
<dbReference type="GO" id="GO:0005525">
    <property type="term" value="F:GTP binding"/>
    <property type="evidence" value="ECO:0007669"/>
    <property type="project" value="UniProtKB-UniRule"/>
</dbReference>
<dbReference type="GO" id="GO:0012505">
    <property type="term" value="C:endomembrane system"/>
    <property type="evidence" value="ECO:0007669"/>
    <property type="project" value="UniProtKB-SubCell"/>
</dbReference>
<feature type="compositionally biased region" description="Acidic residues" evidence="9">
    <location>
        <begin position="12"/>
        <end position="29"/>
    </location>
</feature>
<comment type="similarity">
    <text evidence="2 8">Belongs to the GTR/RAG GTP-binding protein family.</text>
</comment>
<dbReference type="InterPro" id="IPR006762">
    <property type="entry name" value="Gtr1_RagA"/>
</dbReference>
<dbReference type="AlphaFoldDB" id="A0A1I8A5U0"/>
<evidence type="ECO:0000256" key="1">
    <source>
        <dbReference type="ARBA" id="ARBA00004308"/>
    </source>
</evidence>
<dbReference type="GO" id="GO:0010507">
    <property type="term" value="P:negative regulation of autophagy"/>
    <property type="evidence" value="ECO:0007669"/>
    <property type="project" value="TreeGrafter"/>
</dbReference>
<dbReference type="CDD" id="cd11385">
    <property type="entry name" value="RagC_like"/>
    <property type="match status" value="1"/>
</dbReference>
<dbReference type="PANTHER" id="PTHR11259:SF2">
    <property type="entry name" value="GH16429P"/>
    <property type="match status" value="1"/>
</dbReference>
<dbReference type="GO" id="GO:1904263">
    <property type="term" value="P:positive regulation of TORC1 signaling"/>
    <property type="evidence" value="ECO:0007669"/>
    <property type="project" value="TreeGrafter"/>
</dbReference>